<feature type="binding site" evidence="5">
    <location>
        <begin position="168"/>
        <end position="172"/>
    </location>
    <ligand>
        <name>ATP</name>
        <dbReference type="ChEBI" id="CHEBI:30616"/>
    </ligand>
</feature>
<dbReference type="RefSeq" id="WP_016525611.1">
    <property type="nucleotide sequence ID" value="NZ_KE332518.1"/>
</dbReference>
<dbReference type="SUPFAM" id="SSF55931">
    <property type="entry name" value="Glutamine synthetase/guanido kinase"/>
    <property type="match status" value="1"/>
</dbReference>
<dbReference type="InterPro" id="IPR000749">
    <property type="entry name" value="ATP-guanido_PTrfase"/>
</dbReference>
<dbReference type="GO" id="GO:0005524">
    <property type="term" value="F:ATP binding"/>
    <property type="evidence" value="ECO:0007669"/>
    <property type="project" value="UniProtKB-UniRule"/>
</dbReference>
<dbReference type="AlphaFoldDB" id="S3K0H8"/>
<evidence type="ECO:0000256" key="1">
    <source>
        <dbReference type="ARBA" id="ARBA00022679"/>
    </source>
</evidence>
<dbReference type="GO" id="GO:0004111">
    <property type="term" value="F:creatine kinase activity"/>
    <property type="evidence" value="ECO:0007669"/>
    <property type="project" value="InterPro"/>
</dbReference>
<dbReference type="PATRIC" id="fig|1125699.3.peg.1343"/>
<dbReference type="InterPro" id="IPR014746">
    <property type="entry name" value="Gln_synth/guanido_kin_cat_dom"/>
</dbReference>
<dbReference type="InterPro" id="IPR022414">
    <property type="entry name" value="ATP-guanido_PTrfase_cat"/>
</dbReference>
<evidence type="ECO:0000313" key="7">
    <source>
        <dbReference type="EMBL" id="EPF31000.1"/>
    </source>
</evidence>
<dbReference type="PROSITE" id="PS51510">
    <property type="entry name" value="PHOSPHAGEN_KINASE_C"/>
    <property type="match status" value="1"/>
</dbReference>
<dbReference type="HOGENOM" id="CLU_066591_1_0_12"/>
<dbReference type="STRING" id="1125699.HMPREF9194_01329"/>
<evidence type="ECO:0000256" key="2">
    <source>
        <dbReference type="ARBA" id="ARBA00022741"/>
    </source>
</evidence>
<dbReference type="GO" id="GO:0005615">
    <property type="term" value="C:extracellular space"/>
    <property type="evidence" value="ECO:0007669"/>
    <property type="project" value="TreeGrafter"/>
</dbReference>
<dbReference type="Gene3D" id="3.30.590.10">
    <property type="entry name" value="Glutamine synthetase/guanido kinase, catalytic domain"/>
    <property type="match status" value="1"/>
</dbReference>
<organism evidence="7 8">
    <name type="scientific">Treponema maltophilum ATCC 51939</name>
    <dbReference type="NCBI Taxonomy" id="1125699"/>
    <lineage>
        <taxon>Bacteria</taxon>
        <taxon>Pseudomonadati</taxon>
        <taxon>Spirochaetota</taxon>
        <taxon>Spirochaetia</taxon>
        <taxon>Spirochaetales</taxon>
        <taxon>Treponemataceae</taxon>
        <taxon>Treponema</taxon>
    </lineage>
</organism>
<keyword evidence="3 5" id="KW-0418">Kinase</keyword>
<keyword evidence="8" id="KW-1185">Reference proteome</keyword>
<evidence type="ECO:0000256" key="5">
    <source>
        <dbReference type="PROSITE-ProRule" id="PRU00843"/>
    </source>
</evidence>
<dbReference type="PANTHER" id="PTHR11547">
    <property type="entry name" value="ARGININE OR CREATINE KINASE"/>
    <property type="match status" value="1"/>
</dbReference>
<feature type="domain" description="Phosphagen kinase C-terminal" evidence="6">
    <location>
        <begin position="18"/>
        <end position="257"/>
    </location>
</feature>
<feature type="binding site" evidence="5">
    <location>
        <begin position="21"/>
        <end position="25"/>
    </location>
    <ligand>
        <name>ATP</name>
        <dbReference type="ChEBI" id="CHEBI:30616"/>
    </ligand>
</feature>
<dbReference type="EMBL" id="ATFF01000006">
    <property type="protein sequence ID" value="EPF31000.1"/>
    <property type="molecule type" value="Genomic_DNA"/>
</dbReference>
<sequence>MNEPGEAWYNEAGAENDVVLSTRIRLARNFVNFPFPSCFSRDDGERVQTLVFDAFSRIEHPERYQALSVKKLDALGCRILSERGVLSPFQLSNPVAGIVVRTDGKLVCSVNDEDHVRLICFGAGLDTDEVYSIIKNVDDALQNIVQFAASVEFGYLNASVDNVGTGMKLSCFVHLPSLTFFNRETKGLTALCADLEDKGFSVSPCFGYTSSSDDGFSPALGSCYKISTGRCFTGGEKDQIASLNEAVRAVSESERMFRKKTADTKPTALRDFVYKALSCVKYSRFLTERECIDALFRIKWGKDTGILTCIEESDLFALSYRTREAHIEFVNRNERFKFENDVNTPEMQHARLRSLIMQEALENVQIYA</sequence>
<gene>
    <name evidence="7" type="ORF">HMPREF9194_01329</name>
</gene>
<evidence type="ECO:0000313" key="8">
    <source>
        <dbReference type="Proteomes" id="UP000014541"/>
    </source>
</evidence>
<name>S3K0H8_TREMA</name>
<accession>S3K0H8</accession>
<comment type="similarity">
    <text evidence="5">Belongs to the ATP:guanido phosphotransferase family.</text>
</comment>
<protein>
    <recommendedName>
        <fullName evidence="6">Phosphagen kinase C-terminal domain-containing protein</fullName>
    </recommendedName>
</protein>
<reference evidence="7 8" key="1">
    <citation type="submission" date="2013-04" db="EMBL/GenBank/DDBJ databases">
        <title>The Genome Sequence of Treponema maltophilum ATCC 51939.</title>
        <authorList>
            <consortium name="The Broad Institute Genomics Platform"/>
            <person name="Earl A."/>
            <person name="Ward D."/>
            <person name="Feldgarden M."/>
            <person name="Gevers D."/>
            <person name="Leonetti C."/>
            <person name="Blanton J.M."/>
            <person name="Dewhirst F.E."/>
            <person name="Izard J."/>
            <person name="Walker B."/>
            <person name="Young S."/>
            <person name="Zeng Q."/>
            <person name="Gargeya S."/>
            <person name="Fitzgerald M."/>
            <person name="Haas B."/>
            <person name="Abouelleil A."/>
            <person name="Allen A.W."/>
            <person name="Alvarado L."/>
            <person name="Arachchi H.M."/>
            <person name="Berlin A.M."/>
            <person name="Chapman S.B."/>
            <person name="Gainer-Dewar J."/>
            <person name="Goldberg J."/>
            <person name="Griggs A."/>
            <person name="Gujja S."/>
            <person name="Hansen M."/>
            <person name="Howarth C."/>
            <person name="Imamovic A."/>
            <person name="Ireland A."/>
            <person name="Larimer J."/>
            <person name="McCowan C."/>
            <person name="Murphy C."/>
            <person name="Pearson M."/>
            <person name="Poon T.W."/>
            <person name="Priest M."/>
            <person name="Roberts A."/>
            <person name="Saif S."/>
            <person name="Shea T."/>
            <person name="Sisk P."/>
            <person name="Sykes S."/>
            <person name="Wortman J."/>
            <person name="Nusbaum C."/>
            <person name="Birren B."/>
        </authorList>
    </citation>
    <scope>NUCLEOTIDE SEQUENCE [LARGE SCALE GENOMIC DNA]</scope>
    <source>
        <strain evidence="7 8">ATCC 51939</strain>
    </source>
</reference>
<proteinExistence type="inferred from homology"/>
<keyword evidence="4 5" id="KW-0067">ATP-binding</keyword>
<dbReference type="OrthoDB" id="9791353at2"/>
<dbReference type="GO" id="GO:0046314">
    <property type="term" value="P:phosphocreatine biosynthetic process"/>
    <property type="evidence" value="ECO:0007669"/>
    <property type="project" value="InterPro"/>
</dbReference>
<keyword evidence="2 5" id="KW-0547">Nucleotide-binding</keyword>
<feature type="binding site" evidence="5">
    <location>
        <begin position="203"/>
        <end position="208"/>
    </location>
    <ligand>
        <name>ATP</name>
        <dbReference type="ChEBI" id="CHEBI:30616"/>
    </ligand>
</feature>
<comment type="caution">
    <text evidence="7">The sequence shown here is derived from an EMBL/GenBank/DDBJ whole genome shotgun (WGS) entry which is preliminary data.</text>
</comment>
<keyword evidence="1 5" id="KW-0808">Transferase</keyword>
<dbReference type="Pfam" id="PF00217">
    <property type="entry name" value="ATP-gua_Ptrans"/>
    <property type="match status" value="1"/>
</dbReference>
<dbReference type="Proteomes" id="UP000014541">
    <property type="component" value="Unassembled WGS sequence"/>
</dbReference>
<feature type="binding site" evidence="5">
    <location>
        <position position="117"/>
    </location>
    <ligand>
        <name>ATP</name>
        <dbReference type="ChEBI" id="CHEBI:30616"/>
    </ligand>
</feature>
<evidence type="ECO:0000259" key="6">
    <source>
        <dbReference type="PROSITE" id="PS51510"/>
    </source>
</evidence>
<evidence type="ECO:0000256" key="4">
    <source>
        <dbReference type="ARBA" id="ARBA00022840"/>
    </source>
</evidence>
<comment type="caution">
    <text evidence="5">Lacks conserved residue(s) required for the propagation of feature annotation.</text>
</comment>
<dbReference type="eggNOG" id="COG3869">
    <property type="taxonomic scope" value="Bacteria"/>
</dbReference>
<evidence type="ECO:0000256" key="3">
    <source>
        <dbReference type="ARBA" id="ARBA00022777"/>
    </source>
</evidence>
<dbReference type="PANTHER" id="PTHR11547:SF38">
    <property type="entry name" value="ARGININE KINASE 1-RELATED"/>
    <property type="match status" value="1"/>
</dbReference>